<sequence>MTSSGACVNSEHQWAVPIPSGVYRPWPPWQEQSGRLLLLPDASALQVSSSSPMFLLPSTSISRIPPLEDVASFASQRPDDTHLPIERFRKDHPPAATSLSSASAQGLNAIRSAADSPEWGAIDVLMLNFRFRVFSDSRANLCVRSCGDRRVWRISVSVLYCCNQKGLREREPKSQP</sequence>
<evidence type="ECO:0000313" key="1">
    <source>
        <dbReference type="EMBL" id="KAK7315324.1"/>
    </source>
</evidence>
<dbReference type="Proteomes" id="UP001367508">
    <property type="component" value="Unassembled WGS sequence"/>
</dbReference>
<keyword evidence="2" id="KW-1185">Reference proteome</keyword>
<proteinExistence type="predicted"/>
<comment type="caution">
    <text evidence="1">The sequence shown here is derived from an EMBL/GenBank/DDBJ whole genome shotgun (WGS) entry which is preliminary data.</text>
</comment>
<dbReference type="AlphaFoldDB" id="A0AAN9KGI1"/>
<name>A0AAN9KGI1_CANGL</name>
<gene>
    <name evidence="1" type="ORF">VNO77_33864</name>
</gene>
<organism evidence="1 2">
    <name type="scientific">Canavalia gladiata</name>
    <name type="common">Sword bean</name>
    <name type="synonym">Dolichos gladiatus</name>
    <dbReference type="NCBI Taxonomy" id="3824"/>
    <lineage>
        <taxon>Eukaryota</taxon>
        <taxon>Viridiplantae</taxon>
        <taxon>Streptophyta</taxon>
        <taxon>Embryophyta</taxon>
        <taxon>Tracheophyta</taxon>
        <taxon>Spermatophyta</taxon>
        <taxon>Magnoliopsida</taxon>
        <taxon>eudicotyledons</taxon>
        <taxon>Gunneridae</taxon>
        <taxon>Pentapetalae</taxon>
        <taxon>rosids</taxon>
        <taxon>fabids</taxon>
        <taxon>Fabales</taxon>
        <taxon>Fabaceae</taxon>
        <taxon>Papilionoideae</taxon>
        <taxon>50 kb inversion clade</taxon>
        <taxon>NPAAA clade</taxon>
        <taxon>indigoferoid/millettioid clade</taxon>
        <taxon>Phaseoleae</taxon>
        <taxon>Canavalia</taxon>
    </lineage>
</organism>
<evidence type="ECO:0000313" key="2">
    <source>
        <dbReference type="Proteomes" id="UP001367508"/>
    </source>
</evidence>
<accession>A0AAN9KGI1</accession>
<reference evidence="1 2" key="1">
    <citation type="submission" date="2024-01" db="EMBL/GenBank/DDBJ databases">
        <title>The genomes of 5 underutilized Papilionoideae crops provide insights into root nodulation and disease resistanc.</title>
        <authorList>
            <person name="Jiang F."/>
        </authorList>
    </citation>
    <scope>NUCLEOTIDE SEQUENCE [LARGE SCALE GENOMIC DNA]</scope>
    <source>
        <strain evidence="1">LVBAO_FW01</strain>
        <tissue evidence="1">Leaves</tissue>
    </source>
</reference>
<dbReference type="EMBL" id="JAYMYQ010000008">
    <property type="protein sequence ID" value="KAK7315324.1"/>
    <property type="molecule type" value="Genomic_DNA"/>
</dbReference>
<protein>
    <submittedName>
        <fullName evidence="1">Uncharacterized protein</fullName>
    </submittedName>
</protein>